<sequence>MRQSQNITHVRGLYAVDDTFPCNKFVFDRDCSYYQNYKRKKHANAIRFSSRDMKLFDPVYHSSMIQYQEICRRADGEIYNEIFPQPPRKRLTRKGKTNSKKKQLKSSKTRQKNAKKNSHKISNGDDFPKIFILEKKYFKKWYIKWCTQNALRLHRLSRSGNSSIIT</sequence>
<evidence type="ECO:0000256" key="1">
    <source>
        <dbReference type="SAM" id="MobiDB-lite"/>
    </source>
</evidence>
<reference evidence="2" key="1">
    <citation type="submission" date="2016-10" db="EMBL/GenBank/DDBJ databases">
        <authorList>
            <person name="Benchimol M."/>
            <person name="Almeida L.G."/>
            <person name="Vasconcelos A.T."/>
            <person name="Perreira-Neves A."/>
            <person name="Rosa I.A."/>
            <person name="Tasca T."/>
            <person name="Bogo M.R."/>
            <person name="de Souza W."/>
        </authorList>
    </citation>
    <scope>NUCLEOTIDE SEQUENCE [LARGE SCALE GENOMIC DNA]</scope>
    <source>
        <strain evidence="2">K</strain>
    </source>
</reference>
<feature type="compositionally biased region" description="Basic residues" evidence="1">
    <location>
        <begin position="87"/>
        <end position="119"/>
    </location>
</feature>
<dbReference type="VEuPathDB" id="TrichDB:TRFO_23890"/>
<proteinExistence type="predicted"/>
<organism evidence="2 3">
    <name type="scientific">Tritrichomonas foetus</name>
    <dbReference type="NCBI Taxonomy" id="1144522"/>
    <lineage>
        <taxon>Eukaryota</taxon>
        <taxon>Metamonada</taxon>
        <taxon>Parabasalia</taxon>
        <taxon>Tritrichomonadida</taxon>
        <taxon>Tritrichomonadidae</taxon>
        <taxon>Tritrichomonas</taxon>
    </lineage>
</organism>
<evidence type="ECO:0000313" key="2">
    <source>
        <dbReference type="EMBL" id="OHT07781.1"/>
    </source>
</evidence>
<feature type="region of interest" description="Disordered" evidence="1">
    <location>
        <begin position="85"/>
        <end position="121"/>
    </location>
</feature>
<dbReference type="Proteomes" id="UP000179807">
    <property type="component" value="Unassembled WGS sequence"/>
</dbReference>
<name>A0A1J4KE99_9EUKA</name>
<dbReference type="RefSeq" id="XP_068360917.1">
    <property type="nucleotide sequence ID" value="XM_068503433.1"/>
</dbReference>
<dbReference type="EMBL" id="MLAK01000686">
    <property type="protein sequence ID" value="OHT07781.1"/>
    <property type="molecule type" value="Genomic_DNA"/>
</dbReference>
<accession>A0A1J4KE99</accession>
<comment type="caution">
    <text evidence="2">The sequence shown here is derived from an EMBL/GenBank/DDBJ whole genome shotgun (WGS) entry which is preliminary data.</text>
</comment>
<gene>
    <name evidence="2" type="ORF">TRFO_23890</name>
</gene>
<dbReference type="GeneID" id="94838137"/>
<evidence type="ECO:0000313" key="3">
    <source>
        <dbReference type="Proteomes" id="UP000179807"/>
    </source>
</evidence>
<protein>
    <submittedName>
        <fullName evidence="2">Uncharacterized protein</fullName>
    </submittedName>
</protein>
<dbReference type="AlphaFoldDB" id="A0A1J4KE99"/>
<keyword evidence="3" id="KW-1185">Reference proteome</keyword>